<comment type="caution">
    <text evidence="2">The sequence shown here is derived from an EMBL/GenBank/DDBJ whole genome shotgun (WGS) entry which is preliminary data.</text>
</comment>
<feature type="compositionally biased region" description="Low complexity" evidence="1">
    <location>
        <begin position="73"/>
        <end position="95"/>
    </location>
</feature>
<feature type="region of interest" description="Disordered" evidence="1">
    <location>
        <begin position="138"/>
        <end position="158"/>
    </location>
</feature>
<accession>A0A9W7EZL6</accession>
<dbReference type="InterPro" id="IPR036770">
    <property type="entry name" value="Ankyrin_rpt-contain_sf"/>
</dbReference>
<dbReference type="SUPFAM" id="SSF48403">
    <property type="entry name" value="Ankyrin repeat"/>
    <property type="match status" value="1"/>
</dbReference>
<feature type="region of interest" description="Disordered" evidence="1">
    <location>
        <begin position="65"/>
        <end position="95"/>
    </location>
</feature>
<gene>
    <name evidence="2" type="ORF">TrVE_jg13873</name>
</gene>
<protein>
    <recommendedName>
        <fullName evidence="4">WW domain-containing protein</fullName>
    </recommendedName>
</protein>
<sequence length="319" mass="34397">MSHPPSLQQAPAPDMPNPYELSGRRPPGLKPAETFPDSPSWAKFIDPQTGLTYYLSRATGECTYSRPAPPTPVSSNTSAPSSSQPPSFSMPTEPQNTTVTAANMNMNMNANDAYFANHPNNNIDSSVSHFASVLRGESSESRPTNLGKSGVIPAPPLSTRGEERAIDKAEASNAKFNVIRDVDMNLFKACRDGVSDVNLNQLIGAGSNIEDDSYCDVNANWHCNADGTGWDVIPSALGKATSFFWPAATNSFKNSPTKAVQGDTILHIAFKTDNRTLLKWLSTVVKLDLNIANVDGVTASSLAEQLGKGNMYTYYFVLK</sequence>
<feature type="region of interest" description="Disordered" evidence="1">
    <location>
        <begin position="1"/>
        <end position="43"/>
    </location>
</feature>
<name>A0A9W7EZL6_9STRA</name>
<proteinExistence type="predicted"/>
<evidence type="ECO:0000256" key="1">
    <source>
        <dbReference type="SAM" id="MobiDB-lite"/>
    </source>
</evidence>
<evidence type="ECO:0000313" key="2">
    <source>
        <dbReference type="EMBL" id="GMH95623.1"/>
    </source>
</evidence>
<evidence type="ECO:0008006" key="4">
    <source>
        <dbReference type="Google" id="ProtNLM"/>
    </source>
</evidence>
<evidence type="ECO:0000313" key="3">
    <source>
        <dbReference type="Proteomes" id="UP001165160"/>
    </source>
</evidence>
<organism evidence="2 3">
    <name type="scientific">Triparma verrucosa</name>
    <dbReference type="NCBI Taxonomy" id="1606542"/>
    <lineage>
        <taxon>Eukaryota</taxon>
        <taxon>Sar</taxon>
        <taxon>Stramenopiles</taxon>
        <taxon>Ochrophyta</taxon>
        <taxon>Bolidophyceae</taxon>
        <taxon>Parmales</taxon>
        <taxon>Triparmaceae</taxon>
        <taxon>Triparma</taxon>
    </lineage>
</organism>
<reference evidence="3" key="1">
    <citation type="journal article" date="2023" name="Commun. Biol.">
        <title>Genome analysis of Parmales, the sister group of diatoms, reveals the evolutionary specialization of diatoms from phago-mixotrophs to photoautotrophs.</title>
        <authorList>
            <person name="Ban H."/>
            <person name="Sato S."/>
            <person name="Yoshikawa S."/>
            <person name="Yamada K."/>
            <person name="Nakamura Y."/>
            <person name="Ichinomiya M."/>
            <person name="Sato N."/>
            <person name="Blanc-Mathieu R."/>
            <person name="Endo H."/>
            <person name="Kuwata A."/>
            <person name="Ogata H."/>
        </authorList>
    </citation>
    <scope>NUCLEOTIDE SEQUENCE [LARGE SCALE GENOMIC DNA]</scope>
    <source>
        <strain evidence="3">NIES 3699</strain>
    </source>
</reference>
<dbReference type="AlphaFoldDB" id="A0A9W7EZL6"/>
<keyword evidence="3" id="KW-1185">Reference proteome</keyword>
<dbReference type="Proteomes" id="UP001165160">
    <property type="component" value="Unassembled WGS sequence"/>
</dbReference>
<dbReference type="EMBL" id="BRXX01000171">
    <property type="protein sequence ID" value="GMH95623.1"/>
    <property type="molecule type" value="Genomic_DNA"/>
</dbReference>